<gene>
    <name evidence="2" type="ORF">DEA8626_00343</name>
</gene>
<dbReference type="Proteomes" id="UP000244924">
    <property type="component" value="Unassembled WGS sequence"/>
</dbReference>
<feature type="compositionally biased region" description="Pro residues" evidence="1">
    <location>
        <begin position="1"/>
        <end position="12"/>
    </location>
</feature>
<accession>A0A2R8B2G8</accession>
<dbReference type="AlphaFoldDB" id="A0A2R8B2G8"/>
<sequence length="35" mass="4131">MHRQAPNPPVQQPRPGDRQPRPPRVVWKFTDWAAI</sequence>
<evidence type="ECO:0000313" key="2">
    <source>
        <dbReference type="EMBL" id="SPH16829.1"/>
    </source>
</evidence>
<feature type="region of interest" description="Disordered" evidence="1">
    <location>
        <begin position="1"/>
        <end position="35"/>
    </location>
</feature>
<reference evidence="2 3" key="1">
    <citation type="submission" date="2018-03" db="EMBL/GenBank/DDBJ databases">
        <authorList>
            <person name="Keele B.F."/>
        </authorList>
    </citation>
    <scope>NUCLEOTIDE SEQUENCE [LARGE SCALE GENOMIC DNA]</scope>
    <source>
        <strain evidence="2 3">CECT 8626</strain>
    </source>
</reference>
<proteinExistence type="predicted"/>
<dbReference type="EMBL" id="OMOQ01000001">
    <property type="protein sequence ID" value="SPH16829.1"/>
    <property type="molecule type" value="Genomic_DNA"/>
</dbReference>
<evidence type="ECO:0000256" key="1">
    <source>
        <dbReference type="SAM" id="MobiDB-lite"/>
    </source>
</evidence>
<protein>
    <submittedName>
        <fullName evidence="2">Uncharacterized protein</fullName>
    </submittedName>
</protein>
<name>A0A2R8B2G8_9RHOB</name>
<keyword evidence="3" id="KW-1185">Reference proteome</keyword>
<evidence type="ECO:0000313" key="3">
    <source>
        <dbReference type="Proteomes" id="UP000244924"/>
    </source>
</evidence>
<organism evidence="2 3">
    <name type="scientific">Albidovulum aquaemixtae</name>
    <dbReference type="NCBI Taxonomy" id="1542388"/>
    <lineage>
        <taxon>Bacteria</taxon>
        <taxon>Pseudomonadati</taxon>
        <taxon>Pseudomonadota</taxon>
        <taxon>Alphaproteobacteria</taxon>
        <taxon>Rhodobacterales</taxon>
        <taxon>Paracoccaceae</taxon>
        <taxon>Albidovulum</taxon>
    </lineage>
</organism>